<gene>
    <name evidence="1" type="ORF">SDC9_51441</name>
</gene>
<evidence type="ECO:0000313" key="1">
    <source>
        <dbReference type="EMBL" id="MPM05154.1"/>
    </source>
</evidence>
<comment type="caution">
    <text evidence="1">The sequence shown here is derived from an EMBL/GenBank/DDBJ whole genome shotgun (WGS) entry which is preliminary data.</text>
</comment>
<organism evidence="1">
    <name type="scientific">bioreactor metagenome</name>
    <dbReference type="NCBI Taxonomy" id="1076179"/>
    <lineage>
        <taxon>unclassified sequences</taxon>
        <taxon>metagenomes</taxon>
        <taxon>ecological metagenomes</taxon>
    </lineage>
</organism>
<evidence type="ECO:0008006" key="2">
    <source>
        <dbReference type="Google" id="ProtNLM"/>
    </source>
</evidence>
<sequence>MVKIFDLESDQFIVDLTDEEFAALEEALEEESIGDVDYYLHISDVEFMEEQGTDTKLIAKLKAMLEGREDREIRFQKI</sequence>
<accession>A0A644WSE2</accession>
<dbReference type="EMBL" id="VSSQ01001105">
    <property type="protein sequence ID" value="MPM05154.1"/>
    <property type="molecule type" value="Genomic_DNA"/>
</dbReference>
<dbReference type="AlphaFoldDB" id="A0A644WSE2"/>
<reference evidence="1" key="1">
    <citation type="submission" date="2019-08" db="EMBL/GenBank/DDBJ databases">
        <authorList>
            <person name="Kucharzyk K."/>
            <person name="Murdoch R.W."/>
            <person name="Higgins S."/>
            <person name="Loffler F."/>
        </authorList>
    </citation>
    <scope>NUCLEOTIDE SEQUENCE</scope>
</reference>
<name>A0A644WSE2_9ZZZZ</name>
<proteinExistence type="predicted"/>
<protein>
    <recommendedName>
        <fullName evidence="2">Galactosyldiacylglycerol synthase</fullName>
    </recommendedName>
</protein>